<evidence type="ECO:0000259" key="10">
    <source>
        <dbReference type="Pfam" id="PF00905"/>
    </source>
</evidence>
<dbReference type="GO" id="GO:0008658">
    <property type="term" value="F:penicillin binding"/>
    <property type="evidence" value="ECO:0007669"/>
    <property type="project" value="InterPro"/>
</dbReference>
<dbReference type="PROSITE" id="PS00337">
    <property type="entry name" value="BETA_LACTAMASE_D"/>
    <property type="match status" value="1"/>
</dbReference>
<comment type="catalytic activity">
    <reaction evidence="1 8">
        <text>a beta-lactam + H2O = a substituted beta-amino acid</text>
        <dbReference type="Rhea" id="RHEA:20401"/>
        <dbReference type="ChEBI" id="CHEBI:15377"/>
        <dbReference type="ChEBI" id="CHEBI:35627"/>
        <dbReference type="ChEBI" id="CHEBI:140347"/>
        <dbReference type="EC" id="3.5.2.6"/>
    </reaction>
</comment>
<feature type="chain" id="PRO_5015634172" description="Beta-lactamase" evidence="9">
    <location>
        <begin position="21"/>
        <end position="269"/>
    </location>
</feature>
<evidence type="ECO:0000256" key="3">
    <source>
        <dbReference type="ARBA" id="ARBA00012865"/>
    </source>
</evidence>
<comment type="similarity">
    <text evidence="2 8">Belongs to the class-D beta-lactamase family.</text>
</comment>
<dbReference type="PANTHER" id="PTHR30627:SF6">
    <property type="entry name" value="BETA-LACTAMASE YBXI-RELATED"/>
    <property type="match status" value="1"/>
</dbReference>
<dbReference type="InterPro" id="IPR002137">
    <property type="entry name" value="Beta-lactam_class-D_AS"/>
</dbReference>
<feature type="modified residue" description="N6-carboxylysine" evidence="7">
    <location>
        <position position="51"/>
    </location>
</feature>
<dbReference type="GO" id="GO:0005886">
    <property type="term" value="C:plasma membrane"/>
    <property type="evidence" value="ECO:0007669"/>
    <property type="project" value="TreeGrafter"/>
</dbReference>
<dbReference type="Pfam" id="PF00905">
    <property type="entry name" value="Transpeptidase"/>
    <property type="match status" value="1"/>
</dbReference>
<gene>
    <name evidence="11" type="ORF">HCUR_01511</name>
</gene>
<sequence>MKKVILVLCSLIVSANTAFAVGSCFIAKDDSVVIKCEGDCKIRYSPCSTFKIALALMGYNAGILKDEMHPVWPFKEGYDDFRDAWKQDQTPKSWIKESCVWYSQVLTKHLGMKKFQNYVNKFNYGNTDLSGDKGQDNGLTNAWLSSSLEISPEEQVVFLEKLLSNKLPVSTHAQSMTRNIVYVEDLPHGWKLYGKTGSGYVLNKDRTQNREIKHGWFIGWIAKGDKKIIFVNHIVDDKKEEKHAGPRAKEQVKEKLLQLIEQIENSKNG</sequence>
<evidence type="ECO:0000256" key="5">
    <source>
        <dbReference type="ARBA" id="ARBA00022801"/>
    </source>
</evidence>
<dbReference type="InterPro" id="IPR050515">
    <property type="entry name" value="Beta-lactam/transpept"/>
</dbReference>
<feature type="active site" description="Acyl-ester intermediate" evidence="7">
    <location>
        <position position="48"/>
    </location>
</feature>
<dbReference type="GO" id="GO:0071555">
    <property type="term" value="P:cell wall organization"/>
    <property type="evidence" value="ECO:0007669"/>
    <property type="project" value="TreeGrafter"/>
</dbReference>
<dbReference type="OrthoDB" id="9762883at2"/>
<dbReference type="PROSITE" id="PS51257">
    <property type="entry name" value="PROKAR_LIPOPROTEIN"/>
    <property type="match status" value="1"/>
</dbReference>
<dbReference type="InterPro" id="IPR012338">
    <property type="entry name" value="Beta-lactam/transpept-like"/>
</dbReference>
<dbReference type="RefSeq" id="WP_104207400.1">
    <property type="nucleotide sequence ID" value="NZ_PHHC01000141.1"/>
</dbReference>
<evidence type="ECO:0000256" key="1">
    <source>
        <dbReference type="ARBA" id="ARBA00001526"/>
    </source>
</evidence>
<evidence type="ECO:0000256" key="9">
    <source>
        <dbReference type="SAM" id="SignalP"/>
    </source>
</evidence>
<proteinExistence type="inferred from homology"/>
<name>A0A2S5R6Z8_9PROT</name>
<keyword evidence="12" id="KW-1185">Reference proteome</keyword>
<evidence type="ECO:0000256" key="4">
    <source>
        <dbReference type="ARBA" id="ARBA00022729"/>
    </source>
</evidence>
<feature type="domain" description="Penicillin-binding protein transpeptidase" evidence="10">
    <location>
        <begin position="40"/>
        <end position="250"/>
    </location>
</feature>
<protein>
    <recommendedName>
        <fullName evidence="3 8">Beta-lactamase</fullName>
        <ecNumber evidence="3 8">3.5.2.6</ecNumber>
    </recommendedName>
</protein>
<evidence type="ECO:0000313" key="11">
    <source>
        <dbReference type="EMBL" id="PPE03080.1"/>
    </source>
</evidence>
<dbReference type="Proteomes" id="UP000239425">
    <property type="component" value="Unassembled WGS sequence"/>
</dbReference>
<dbReference type="GO" id="GO:0017001">
    <property type="term" value="P:antibiotic catabolic process"/>
    <property type="evidence" value="ECO:0007669"/>
    <property type="project" value="InterPro"/>
</dbReference>
<feature type="signal peptide" evidence="9">
    <location>
        <begin position="1"/>
        <end position="20"/>
    </location>
</feature>
<evidence type="ECO:0000256" key="7">
    <source>
        <dbReference type="PIRSR" id="PIRSR602137-50"/>
    </source>
</evidence>
<evidence type="ECO:0000313" key="12">
    <source>
        <dbReference type="Proteomes" id="UP000239425"/>
    </source>
</evidence>
<dbReference type="PANTHER" id="PTHR30627">
    <property type="entry name" value="PEPTIDOGLYCAN D,D-TRANSPEPTIDASE"/>
    <property type="match status" value="1"/>
</dbReference>
<keyword evidence="5 8" id="KW-0378">Hydrolase</keyword>
<keyword evidence="6 8" id="KW-0046">Antibiotic resistance</keyword>
<accession>A0A2S5R6Z8</accession>
<dbReference type="EC" id="3.5.2.6" evidence="3 8"/>
<keyword evidence="4 9" id="KW-0732">Signal</keyword>
<dbReference type="SUPFAM" id="SSF56601">
    <property type="entry name" value="beta-lactamase/transpeptidase-like"/>
    <property type="match status" value="1"/>
</dbReference>
<dbReference type="GO" id="GO:0008800">
    <property type="term" value="F:beta-lactamase activity"/>
    <property type="evidence" value="ECO:0007669"/>
    <property type="project" value="UniProtKB-UniRule"/>
</dbReference>
<dbReference type="NCBIfam" id="NF000270">
    <property type="entry name" value="bla_class_D_alt"/>
    <property type="match status" value="1"/>
</dbReference>
<dbReference type="InterPro" id="IPR001460">
    <property type="entry name" value="PCN-bd_Tpept"/>
</dbReference>
<dbReference type="EMBL" id="PHHC01000141">
    <property type="protein sequence ID" value="PPE03080.1"/>
    <property type="molecule type" value="Genomic_DNA"/>
</dbReference>
<reference evidence="11 12" key="1">
    <citation type="submission" date="2017-11" db="EMBL/GenBank/DDBJ databases">
        <title>Comparative genomic analysis of Holospora spp., intranuclear symbionts of paramecia.</title>
        <authorList>
            <person name="Garushyants S.K."/>
            <person name="Beliavskaya A."/>
            <person name="Malko D.B."/>
            <person name="Logacheva M.D."/>
            <person name="Rautian M.S."/>
            <person name="Gelfand M.S."/>
        </authorList>
    </citation>
    <scope>NUCLEOTIDE SEQUENCE [LARGE SCALE GENOMIC DNA]</scope>
    <source>
        <strain evidence="12">02AZ16</strain>
    </source>
</reference>
<evidence type="ECO:0000256" key="6">
    <source>
        <dbReference type="ARBA" id="ARBA00023251"/>
    </source>
</evidence>
<dbReference type="GO" id="GO:0046677">
    <property type="term" value="P:response to antibiotic"/>
    <property type="evidence" value="ECO:0007669"/>
    <property type="project" value="UniProtKB-UniRule"/>
</dbReference>
<evidence type="ECO:0000256" key="8">
    <source>
        <dbReference type="RuleBase" id="RU361140"/>
    </source>
</evidence>
<dbReference type="AlphaFoldDB" id="A0A2S5R6Z8"/>
<organism evidence="11 12">
    <name type="scientific">Holospora curviuscula</name>
    <dbReference type="NCBI Taxonomy" id="1082868"/>
    <lineage>
        <taxon>Bacteria</taxon>
        <taxon>Pseudomonadati</taxon>
        <taxon>Pseudomonadota</taxon>
        <taxon>Alphaproteobacteria</taxon>
        <taxon>Holosporales</taxon>
        <taxon>Holosporaceae</taxon>
        <taxon>Holospora</taxon>
    </lineage>
</organism>
<comment type="caution">
    <text evidence="11">The sequence shown here is derived from an EMBL/GenBank/DDBJ whole genome shotgun (WGS) entry which is preliminary data.</text>
</comment>
<dbReference type="Gene3D" id="3.40.710.10">
    <property type="entry name" value="DD-peptidase/beta-lactamase superfamily"/>
    <property type="match status" value="1"/>
</dbReference>
<evidence type="ECO:0000256" key="2">
    <source>
        <dbReference type="ARBA" id="ARBA00007898"/>
    </source>
</evidence>